<evidence type="ECO:0000256" key="2">
    <source>
        <dbReference type="ARBA" id="ARBA00022840"/>
    </source>
</evidence>
<proteinExistence type="inferred from homology"/>
<dbReference type="GO" id="GO:0000146">
    <property type="term" value="F:microfilament motor activity"/>
    <property type="evidence" value="ECO:0007669"/>
    <property type="project" value="TreeGrafter"/>
</dbReference>
<dbReference type="PRINTS" id="PR00193">
    <property type="entry name" value="MYOSINHEAVY"/>
</dbReference>
<feature type="binding site" evidence="6">
    <location>
        <begin position="179"/>
        <end position="186"/>
    </location>
    <ligand>
        <name>ATP</name>
        <dbReference type="ChEBI" id="CHEBI:30616"/>
    </ligand>
</feature>
<dbReference type="GO" id="GO:0005524">
    <property type="term" value="F:ATP binding"/>
    <property type="evidence" value="ECO:0007669"/>
    <property type="project" value="UniProtKB-UniRule"/>
</dbReference>
<evidence type="ECO:0000256" key="5">
    <source>
        <dbReference type="ARBA" id="ARBA00023203"/>
    </source>
</evidence>
<evidence type="ECO:0000313" key="10">
    <source>
        <dbReference type="WBParaSite" id="ASIM_0001987701-mRNA-1"/>
    </source>
</evidence>
<dbReference type="PANTHER" id="PTHR13140:SF706">
    <property type="entry name" value="DILUTE CLASS UNCONVENTIONAL MYOSIN, ISOFORM C"/>
    <property type="match status" value="1"/>
</dbReference>
<evidence type="ECO:0000256" key="6">
    <source>
        <dbReference type="PROSITE-ProRule" id="PRU00782"/>
    </source>
</evidence>
<keyword evidence="2 6" id="KW-0067">ATP-binding</keyword>
<dbReference type="GO" id="GO:0016020">
    <property type="term" value="C:membrane"/>
    <property type="evidence" value="ECO:0007669"/>
    <property type="project" value="TreeGrafter"/>
</dbReference>
<dbReference type="OrthoDB" id="6108017at2759"/>
<dbReference type="InterPro" id="IPR027417">
    <property type="entry name" value="P-loop_NTPase"/>
</dbReference>
<keyword evidence="4 6" id="KW-0505">Motor protein</keyword>
<dbReference type="InterPro" id="IPR036961">
    <property type="entry name" value="Kinesin_motor_dom_sf"/>
</dbReference>
<dbReference type="GO" id="GO:0007015">
    <property type="term" value="P:actin filament organization"/>
    <property type="evidence" value="ECO:0007669"/>
    <property type="project" value="TreeGrafter"/>
</dbReference>
<keyword evidence="9" id="KW-1185">Reference proteome</keyword>
<organism evidence="10">
    <name type="scientific">Anisakis simplex</name>
    <name type="common">Herring worm</name>
    <dbReference type="NCBI Taxonomy" id="6269"/>
    <lineage>
        <taxon>Eukaryota</taxon>
        <taxon>Metazoa</taxon>
        <taxon>Ecdysozoa</taxon>
        <taxon>Nematoda</taxon>
        <taxon>Chromadorea</taxon>
        <taxon>Rhabditida</taxon>
        <taxon>Spirurina</taxon>
        <taxon>Ascaridomorpha</taxon>
        <taxon>Ascaridoidea</taxon>
        <taxon>Anisakidae</taxon>
        <taxon>Anisakis</taxon>
        <taxon>Anisakis simplex complex</taxon>
    </lineage>
</organism>
<comment type="caution">
    <text evidence="6">Lacks conserved residue(s) required for the propagation of feature annotation.</text>
</comment>
<protein>
    <submittedName>
        <fullName evidence="10">Hum-2 (inferred by orthology to a C. elegans protein)</fullName>
    </submittedName>
</protein>
<dbReference type="GO" id="GO:0016459">
    <property type="term" value="C:myosin complex"/>
    <property type="evidence" value="ECO:0007669"/>
    <property type="project" value="UniProtKB-KW"/>
</dbReference>
<dbReference type="WBParaSite" id="ASIM_0001987701-mRNA-1">
    <property type="protein sequence ID" value="ASIM_0001987701-mRNA-1"/>
    <property type="gene ID" value="ASIM_0001987701"/>
</dbReference>
<sequence length="297" mass="33468">MTSISGEVTLGRGQNYPLENYKKGARVWIRDPELVWISAELLSDVKFSTKVIEVQLENGEVQNIEVKNADSLPFLRNPDILLGKDDLTSLSYLHEPAVLNNLNYRFVNIKAIYTYCGIVLVAINPYANCSQLYSDDVIQVYRGVGNQVRELDPHIYAVAEEAFFDLSEYSRNQSIIVSGESGAGKTVSAKFVMRYFASVAGSPRKPRKSLVSGTHEETGIEKRVLASNPIMEAIGNAKTIRNDNSSRFGKFIQIDFTDHLKIAGAQMKTYLLEKSRVVFQVFNRNFIIFLQIHFDPQ</sequence>
<reference evidence="8 9" key="2">
    <citation type="submission" date="2018-11" db="EMBL/GenBank/DDBJ databases">
        <authorList>
            <consortium name="Pathogen Informatics"/>
        </authorList>
    </citation>
    <scope>NUCLEOTIDE SEQUENCE [LARGE SCALE GENOMIC DNA]</scope>
</reference>
<name>A0A0M3KFW6_ANISI</name>
<accession>A0A0M3KFW6</accession>
<evidence type="ECO:0000313" key="9">
    <source>
        <dbReference type="Proteomes" id="UP000267096"/>
    </source>
</evidence>
<evidence type="ECO:0000313" key="8">
    <source>
        <dbReference type="EMBL" id="VDK68475.1"/>
    </source>
</evidence>
<keyword evidence="3 6" id="KW-0518">Myosin</keyword>
<dbReference type="Pfam" id="PF00063">
    <property type="entry name" value="Myosin_head"/>
    <property type="match status" value="1"/>
</dbReference>
<dbReference type="GO" id="GO:0051015">
    <property type="term" value="F:actin filament binding"/>
    <property type="evidence" value="ECO:0007669"/>
    <property type="project" value="TreeGrafter"/>
</dbReference>
<dbReference type="SUPFAM" id="SSF52540">
    <property type="entry name" value="P-loop containing nucleoside triphosphate hydrolases"/>
    <property type="match status" value="1"/>
</dbReference>
<dbReference type="AlphaFoldDB" id="A0A0M3KFW6"/>
<dbReference type="InterPro" id="IPR001609">
    <property type="entry name" value="Myosin_head_motor_dom-like"/>
</dbReference>
<dbReference type="Proteomes" id="UP000267096">
    <property type="component" value="Unassembled WGS sequence"/>
</dbReference>
<evidence type="ECO:0000259" key="7">
    <source>
        <dbReference type="PROSITE" id="PS51456"/>
    </source>
</evidence>
<evidence type="ECO:0000256" key="4">
    <source>
        <dbReference type="ARBA" id="ARBA00023175"/>
    </source>
</evidence>
<feature type="domain" description="Myosin motor" evidence="7">
    <location>
        <begin position="82"/>
        <end position="297"/>
    </location>
</feature>
<dbReference type="PANTHER" id="PTHR13140">
    <property type="entry name" value="MYOSIN"/>
    <property type="match status" value="1"/>
</dbReference>
<comment type="similarity">
    <text evidence="6">Belongs to the TRAFAC class myosin-kinesin ATPase superfamily. Myosin family.</text>
</comment>
<keyword evidence="5 6" id="KW-0009">Actin-binding</keyword>
<dbReference type="EMBL" id="UYRR01036935">
    <property type="protein sequence ID" value="VDK68475.1"/>
    <property type="molecule type" value="Genomic_DNA"/>
</dbReference>
<dbReference type="SMART" id="SM00242">
    <property type="entry name" value="MYSc"/>
    <property type="match status" value="1"/>
</dbReference>
<dbReference type="PROSITE" id="PS51456">
    <property type="entry name" value="MYOSIN_MOTOR"/>
    <property type="match status" value="1"/>
</dbReference>
<evidence type="ECO:0000256" key="1">
    <source>
        <dbReference type="ARBA" id="ARBA00022741"/>
    </source>
</evidence>
<dbReference type="Gene3D" id="3.40.850.10">
    <property type="entry name" value="Kinesin motor domain"/>
    <property type="match status" value="1"/>
</dbReference>
<gene>
    <name evidence="8" type="ORF">ASIM_LOCUS19264</name>
</gene>
<evidence type="ECO:0000256" key="3">
    <source>
        <dbReference type="ARBA" id="ARBA00023123"/>
    </source>
</evidence>
<dbReference type="GO" id="GO:0005737">
    <property type="term" value="C:cytoplasm"/>
    <property type="evidence" value="ECO:0007669"/>
    <property type="project" value="TreeGrafter"/>
</dbReference>
<reference evidence="10" key="1">
    <citation type="submission" date="2017-02" db="UniProtKB">
        <authorList>
            <consortium name="WormBaseParasite"/>
        </authorList>
    </citation>
    <scope>IDENTIFICATION</scope>
</reference>
<keyword evidence="1 6" id="KW-0547">Nucleotide-binding</keyword>